<evidence type="ECO:0000259" key="9">
    <source>
        <dbReference type="PROSITE" id="PS50275"/>
    </source>
</evidence>
<evidence type="ECO:0000256" key="6">
    <source>
        <dbReference type="ARBA" id="ARBA00041911"/>
    </source>
</evidence>
<accession>A0A7R9BGL7</accession>
<keyword evidence="8" id="KW-0812">Transmembrane</keyword>
<feature type="transmembrane region" description="Helical" evidence="8">
    <location>
        <begin position="21"/>
        <end position="39"/>
    </location>
</feature>
<evidence type="ECO:0000313" key="10">
    <source>
        <dbReference type="EMBL" id="CAD7274092.1"/>
    </source>
</evidence>
<dbReference type="GO" id="GO:0004438">
    <property type="term" value="F:phosphatidylinositol-3-phosphate phosphatase activity"/>
    <property type="evidence" value="ECO:0007669"/>
    <property type="project" value="UniProtKB-EC"/>
</dbReference>
<evidence type="ECO:0000256" key="8">
    <source>
        <dbReference type="SAM" id="Phobius"/>
    </source>
</evidence>
<keyword evidence="8" id="KW-1133">Transmembrane helix</keyword>
<dbReference type="Pfam" id="PF14935">
    <property type="entry name" value="TMEM138"/>
    <property type="match status" value="1"/>
</dbReference>
<dbReference type="Pfam" id="PF02383">
    <property type="entry name" value="Syja_N"/>
    <property type="match status" value="1"/>
</dbReference>
<dbReference type="GO" id="GO:0043812">
    <property type="term" value="F:phosphatidylinositol-4-phosphate phosphatase activity"/>
    <property type="evidence" value="ECO:0007669"/>
    <property type="project" value="TreeGrafter"/>
</dbReference>
<dbReference type="PANTHER" id="PTHR45662">
    <property type="entry name" value="PHOSPHATIDYLINOSITIDE PHOSPHATASE SAC1"/>
    <property type="match status" value="1"/>
</dbReference>
<keyword evidence="11" id="KW-1185">Reference proteome</keyword>
<dbReference type="OrthoDB" id="405996at2759"/>
<name>A0A7R9BGL7_9CRUS</name>
<gene>
    <name evidence="10" type="ORF">NMOB1V02_LOCUS1947</name>
</gene>
<dbReference type="EMBL" id="OA882240">
    <property type="protein sequence ID" value="CAD7274092.1"/>
    <property type="molecule type" value="Genomic_DNA"/>
</dbReference>
<feature type="transmembrane region" description="Helical" evidence="8">
    <location>
        <begin position="130"/>
        <end position="147"/>
    </location>
</feature>
<dbReference type="EMBL" id="CAJPEX010000203">
    <property type="protein sequence ID" value="CAG0914244.1"/>
    <property type="molecule type" value="Genomic_DNA"/>
</dbReference>
<feature type="transmembrane region" description="Helical" evidence="8">
    <location>
        <begin position="90"/>
        <end position="110"/>
    </location>
</feature>
<feature type="domain" description="SAC" evidence="9">
    <location>
        <begin position="367"/>
        <end position="700"/>
    </location>
</feature>
<evidence type="ECO:0000256" key="4">
    <source>
        <dbReference type="ARBA" id="ARBA00040795"/>
    </source>
</evidence>
<evidence type="ECO:0000256" key="3">
    <source>
        <dbReference type="ARBA" id="ARBA00036807"/>
    </source>
</evidence>
<comment type="catalytic activity">
    <reaction evidence="2">
        <text>a 1,2-diacyl-sn-glycero-3-phospho-(1D-myo-inositol-3-phosphate) + H2O = a 1,2-diacyl-sn-glycero-3-phospho-(1D-myo-inositol) + phosphate</text>
        <dbReference type="Rhea" id="RHEA:12316"/>
        <dbReference type="ChEBI" id="CHEBI:15377"/>
        <dbReference type="ChEBI" id="CHEBI:43474"/>
        <dbReference type="ChEBI" id="CHEBI:57880"/>
        <dbReference type="ChEBI" id="CHEBI:58088"/>
        <dbReference type="EC" id="3.1.3.64"/>
    </reaction>
    <physiologicalReaction direction="left-to-right" evidence="2">
        <dbReference type="Rhea" id="RHEA:12317"/>
    </physiologicalReaction>
</comment>
<evidence type="ECO:0000256" key="1">
    <source>
        <dbReference type="ARBA" id="ARBA00013038"/>
    </source>
</evidence>
<organism evidence="10">
    <name type="scientific">Notodromas monacha</name>
    <dbReference type="NCBI Taxonomy" id="399045"/>
    <lineage>
        <taxon>Eukaryota</taxon>
        <taxon>Metazoa</taxon>
        <taxon>Ecdysozoa</taxon>
        <taxon>Arthropoda</taxon>
        <taxon>Crustacea</taxon>
        <taxon>Oligostraca</taxon>
        <taxon>Ostracoda</taxon>
        <taxon>Podocopa</taxon>
        <taxon>Podocopida</taxon>
        <taxon>Cypridocopina</taxon>
        <taxon>Cypridoidea</taxon>
        <taxon>Cyprididae</taxon>
        <taxon>Notodromas</taxon>
    </lineage>
</organism>
<dbReference type="GO" id="GO:0005783">
    <property type="term" value="C:endoplasmic reticulum"/>
    <property type="evidence" value="ECO:0007669"/>
    <property type="project" value="TreeGrafter"/>
</dbReference>
<evidence type="ECO:0000256" key="7">
    <source>
        <dbReference type="SAM" id="MobiDB-lite"/>
    </source>
</evidence>
<feature type="transmembrane region" description="Helical" evidence="8">
    <location>
        <begin position="51"/>
        <end position="78"/>
    </location>
</feature>
<dbReference type="InterPro" id="IPR002013">
    <property type="entry name" value="SAC_dom"/>
</dbReference>
<proteinExistence type="predicted"/>
<protein>
    <recommendedName>
        <fullName evidence="4">Phosphatidylinositol-3-phosphatase SAC1</fullName>
        <ecNumber evidence="1">3.1.3.64</ecNumber>
    </recommendedName>
    <alternativeName>
        <fullName evidence="6">Phosphatidylinositol-4-phosphate phosphatase</fullName>
    </alternativeName>
    <alternativeName>
        <fullName evidence="5">Suppressor of actin mutations 1-like protein</fullName>
    </alternativeName>
</protein>
<dbReference type="PANTHER" id="PTHR45662:SF2">
    <property type="entry name" value="PHOSPHATIDYLINOSITOL-3-PHOSPHATASE SAC1"/>
    <property type="match status" value="1"/>
</dbReference>
<feature type="region of interest" description="Disordered" evidence="7">
    <location>
        <begin position="850"/>
        <end position="870"/>
    </location>
</feature>
<evidence type="ECO:0000256" key="5">
    <source>
        <dbReference type="ARBA" id="ARBA00041396"/>
    </source>
</evidence>
<keyword evidence="8" id="KW-0472">Membrane</keyword>
<dbReference type="Proteomes" id="UP000678499">
    <property type="component" value="Unassembled WGS sequence"/>
</dbReference>
<evidence type="ECO:0000313" key="11">
    <source>
        <dbReference type="Proteomes" id="UP000678499"/>
    </source>
</evidence>
<dbReference type="PROSITE" id="PS50275">
    <property type="entry name" value="SAC"/>
    <property type="match status" value="1"/>
</dbReference>
<comment type="catalytic activity">
    <reaction evidence="3">
        <text>a 1,2-diacyl-sn-glycero-3-phospho-(1D-myo-inositol 4-phosphate) + H2O = a 1,2-diacyl-sn-glycero-3-phospho-(1D-myo-inositol) + phosphate</text>
        <dbReference type="Rhea" id="RHEA:55652"/>
        <dbReference type="ChEBI" id="CHEBI:15377"/>
        <dbReference type="ChEBI" id="CHEBI:43474"/>
        <dbReference type="ChEBI" id="CHEBI:57880"/>
        <dbReference type="ChEBI" id="CHEBI:58178"/>
    </reaction>
    <physiologicalReaction direction="left-to-right" evidence="3">
        <dbReference type="Rhea" id="RHEA:55653"/>
    </physiologicalReaction>
</comment>
<reference evidence="10" key="1">
    <citation type="submission" date="2020-11" db="EMBL/GenBank/DDBJ databases">
        <authorList>
            <person name="Tran Van P."/>
        </authorList>
    </citation>
    <scope>NUCLEOTIDE SEQUENCE</scope>
</reference>
<dbReference type="EC" id="3.1.3.64" evidence="1"/>
<feature type="transmembrane region" description="Helical" evidence="8">
    <location>
        <begin position="803"/>
        <end position="821"/>
    </location>
</feature>
<sequence length="870" mass="98702">MISENYLRASSQLMPLRKYQVLVFAQHFILALDLFVNIFGELVAKKNVHLLILYIVQDVVLVFSLITLFLSFASTYIFQAGVLGVLLKQFRTSICVVCVYLVISLVYHVLTLSARWDEVLGIHKWSPGDIAFYVGHRIASAFYIYFYRRTAVRMSDPIFYDPEHWIQIDAQKVSDSQVRKAKRAERRRGVEREVEEPFSVGRGVAYAEYCCKLLRNPNAIVKRRVERMSVGRLGRSTAMMPSPPPVMDVHSELMLYITEERFFVVSSDSGEYLVIDRVTGEKRLENRASRDLVPAGAEGRAIYGLVGIIRVVAGPCLVVVTKREAVGQLCGATVWRLAGFEIIQYAKSLLHLTPQQQRNNEAYVGLVHRTLSMPNFFFSYSFDLSHTLQRLHNTSPDFVHLPLHARADQRFVWNRHLLQELAAQPELYKFCIPFIHGFVSIVNHRLEKTGDDFTWAVISRRHCDRSGTRMFYRGLDVSGSAANYVETEQIVEARGSKSSFVQIRGSIPLFWTQYPNIKYKPKPLLSPTANHVQSYTDHLQTQVYYYGRVVMVNLVNQHGSEGVLERAFATTVKTAGLANVTYEAFDFHKECPKLDWSRLNVLLDRLSPALEDFGYFHILRDQSVVGEQSGIFRTNCIDSLDRTNVVQSMLARWNLDSVLRRMNVFQSDTESIAKDHANLDVVFRNVWADHADAISVQYSGTGALKTDFTRFGKRTFSGLINDGANASMRYYLNNFADGVRQDGIDLFLGRYVVKEGEGCSLGTDPLEVGRGTVYWLLLPLLFVAVGMWFMTLLVMSSPFSTEGLLYLMFWGVFALAIVAAITRHGREFVNWPRLVDLDGHDAPLLARNGLGTGLNNRSPPNGRVGHQKVV</sequence>
<evidence type="ECO:0000256" key="2">
    <source>
        <dbReference type="ARBA" id="ARBA00036631"/>
    </source>
</evidence>
<dbReference type="InterPro" id="IPR024133">
    <property type="entry name" value="TM_138"/>
</dbReference>
<dbReference type="GO" id="GO:0046856">
    <property type="term" value="P:phosphatidylinositol dephosphorylation"/>
    <property type="evidence" value="ECO:0007669"/>
    <property type="project" value="TreeGrafter"/>
</dbReference>
<feature type="transmembrane region" description="Helical" evidence="8">
    <location>
        <begin position="773"/>
        <end position="797"/>
    </location>
</feature>
<dbReference type="AlphaFoldDB" id="A0A7R9BGL7"/>